<comment type="caution">
    <text evidence="2">The sequence shown here is derived from an EMBL/GenBank/DDBJ whole genome shotgun (WGS) entry which is preliminary data.</text>
</comment>
<feature type="transmembrane region" description="Helical" evidence="1">
    <location>
        <begin position="139"/>
        <end position="160"/>
    </location>
</feature>
<accession>A0AA39PG33</accession>
<dbReference type="EMBL" id="JAUEPU010000060">
    <property type="protein sequence ID" value="KAK0483096.1"/>
    <property type="molecule type" value="Genomic_DNA"/>
</dbReference>
<dbReference type="Proteomes" id="UP001175228">
    <property type="component" value="Unassembled WGS sequence"/>
</dbReference>
<organism evidence="2 3">
    <name type="scientific">Armillaria luteobubalina</name>
    <dbReference type="NCBI Taxonomy" id="153913"/>
    <lineage>
        <taxon>Eukaryota</taxon>
        <taxon>Fungi</taxon>
        <taxon>Dikarya</taxon>
        <taxon>Basidiomycota</taxon>
        <taxon>Agaricomycotina</taxon>
        <taxon>Agaricomycetes</taxon>
        <taxon>Agaricomycetidae</taxon>
        <taxon>Agaricales</taxon>
        <taxon>Marasmiineae</taxon>
        <taxon>Physalacriaceae</taxon>
        <taxon>Armillaria</taxon>
    </lineage>
</organism>
<sequence length="240" mass="26505">MSLLAVHTRSKIPKLSVLYAFRPQTCVTRQNTKPRTGKAAICTFFFSYNMRWHHFLCCLPLRLGVMIIAGLALLGSVLVAIGGWVNVKNILNHTLVLSKSHETMIWVTAGLYTFIVLISLFGLVGALTARVKLVAAFNGMQIGSFIASLVLGVIALIQLYSNKYDKQASTECTDSLEVDVGAEDVASVCHTALNISKAAITAIYAVIWLIQFYGVFIVHSYVQELKEKRYPSIKYTVVKV</sequence>
<dbReference type="AlphaFoldDB" id="A0AA39PG33"/>
<evidence type="ECO:0000256" key="1">
    <source>
        <dbReference type="SAM" id="Phobius"/>
    </source>
</evidence>
<protein>
    <submittedName>
        <fullName evidence="2">Uncharacterized protein</fullName>
    </submittedName>
</protein>
<feature type="transmembrane region" description="Helical" evidence="1">
    <location>
        <begin position="202"/>
        <end position="222"/>
    </location>
</feature>
<feature type="transmembrane region" description="Helical" evidence="1">
    <location>
        <begin position="59"/>
        <end position="85"/>
    </location>
</feature>
<keyword evidence="1" id="KW-1133">Transmembrane helix</keyword>
<evidence type="ECO:0000313" key="2">
    <source>
        <dbReference type="EMBL" id="KAK0483096.1"/>
    </source>
</evidence>
<keyword evidence="3" id="KW-1185">Reference proteome</keyword>
<keyword evidence="1" id="KW-0812">Transmembrane</keyword>
<proteinExistence type="predicted"/>
<name>A0AA39PG33_9AGAR</name>
<evidence type="ECO:0000313" key="3">
    <source>
        <dbReference type="Proteomes" id="UP001175228"/>
    </source>
</evidence>
<feature type="transmembrane region" description="Helical" evidence="1">
    <location>
        <begin position="105"/>
        <end position="127"/>
    </location>
</feature>
<gene>
    <name evidence="2" type="ORF">EDD18DRAFT_1362070</name>
</gene>
<keyword evidence="1" id="KW-0472">Membrane</keyword>
<reference evidence="2" key="1">
    <citation type="submission" date="2023-06" db="EMBL/GenBank/DDBJ databases">
        <authorList>
            <consortium name="Lawrence Berkeley National Laboratory"/>
            <person name="Ahrendt S."/>
            <person name="Sahu N."/>
            <person name="Indic B."/>
            <person name="Wong-Bajracharya J."/>
            <person name="Merenyi Z."/>
            <person name="Ke H.-M."/>
            <person name="Monk M."/>
            <person name="Kocsube S."/>
            <person name="Drula E."/>
            <person name="Lipzen A."/>
            <person name="Balint B."/>
            <person name="Henrissat B."/>
            <person name="Andreopoulos B."/>
            <person name="Martin F.M."/>
            <person name="Harder C.B."/>
            <person name="Rigling D."/>
            <person name="Ford K.L."/>
            <person name="Foster G.D."/>
            <person name="Pangilinan J."/>
            <person name="Papanicolaou A."/>
            <person name="Barry K."/>
            <person name="LaButti K."/>
            <person name="Viragh M."/>
            <person name="Koriabine M."/>
            <person name="Yan M."/>
            <person name="Riley R."/>
            <person name="Champramary S."/>
            <person name="Plett K.L."/>
            <person name="Tsai I.J."/>
            <person name="Slot J."/>
            <person name="Sipos G."/>
            <person name="Plett J."/>
            <person name="Nagy L.G."/>
            <person name="Grigoriev I.V."/>
        </authorList>
    </citation>
    <scope>NUCLEOTIDE SEQUENCE</scope>
    <source>
        <strain evidence="2">HWK02</strain>
    </source>
</reference>